<evidence type="ECO:0000313" key="3">
    <source>
        <dbReference type="Proteomes" id="UP000659223"/>
    </source>
</evidence>
<gene>
    <name evidence="2" type="ORF">GCM10010324_53340</name>
</gene>
<accession>A0ABQ2YZQ3</accession>
<feature type="region of interest" description="Disordered" evidence="1">
    <location>
        <begin position="26"/>
        <end position="86"/>
    </location>
</feature>
<evidence type="ECO:0000313" key="2">
    <source>
        <dbReference type="EMBL" id="GGY00088.1"/>
    </source>
</evidence>
<comment type="caution">
    <text evidence="2">The sequence shown here is derived from an EMBL/GenBank/DDBJ whole genome shotgun (WGS) entry which is preliminary data.</text>
</comment>
<dbReference type="Proteomes" id="UP000659223">
    <property type="component" value="Unassembled WGS sequence"/>
</dbReference>
<sequence length="86" mass="8864">MSLQPLDLGRCAAPSLSLLVSLAGWQGKAQRGQRKGRPQAATARNRLRPGGPTGADRAKPLTYVGSGEGKQGRDSAPPDEEAAAKG</sequence>
<proteinExistence type="predicted"/>
<feature type="compositionally biased region" description="Acidic residues" evidence="1">
    <location>
        <begin position="77"/>
        <end position="86"/>
    </location>
</feature>
<organism evidence="2 3">
    <name type="scientific">Streptomyces hiroshimensis</name>
    <dbReference type="NCBI Taxonomy" id="66424"/>
    <lineage>
        <taxon>Bacteria</taxon>
        <taxon>Bacillati</taxon>
        <taxon>Actinomycetota</taxon>
        <taxon>Actinomycetes</taxon>
        <taxon>Kitasatosporales</taxon>
        <taxon>Streptomycetaceae</taxon>
        <taxon>Streptomyces</taxon>
    </lineage>
</organism>
<evidence type="ECO:0000256" key="1">
    <source>
        <dbReference type="SAM" id="MobiDB-lite"/>
    </source>
</evidence>
<dbReference type="EMBL" id="BMUT01000012">
    <property type="protein sequence ID" value="GGY00088.1"/>
    <property type="molecule type" value="Genomic_DNA"/>
</dbReference>
<keyword evidence="3" id="KW-1185">Reference proteome</keyword>
<name>A0ABQ2YZQ3_9ACTN</name>
<reference evidence="3" key="1">
    <citation type="journal article" date="2019" name="Int. J. Syst. Evol. Microbiol.">
        <title>The Global Catalogue of Microorganisms (GCM) 10K type strain sequencing project: providing services to taxonomists for standard genome sequencing and annotation.</title>
        <authorList>
            <consortium name="The Broad Institute Genomics Platform"/>
            <consortium name="The Broad Institute Genome Sequencing Center for Infectious Disease"/>
            <person name="Wu L."/>
            <person name="Ma J."/>
        </authorList>
    </citation>
    <scope>NUCLEOTIDE SEQUENCE [LARGE SCALE GENOMIC DNA]</scope>
    <source>
        <strain evidence="3">JCM 4586</strain>
    </source>
</reference>
<protein>
    <submittedName>
        <fullName evidence="2">Uncharacterized protein</fullName>
    </submittedName>
</protein>